<dbReference type="PANTHER" id="PTHR10157">
    <property type="entry name" value="DOPAMINE BETA HYDROXYLASE RELATED"/>
    <property type="match status" value="1"/>
</dbReference>
<dbReference type="GO" id="GO:0042421">
    <property type="term" value="P:norepinephrine biosynthetic process"/>
    <property type="evidence" value="ECO:0007669"/>
    <property type="project" value="TreeGrafter"/>
</dbReference>
<dbReference type="PANTHER" id="PTHR10157:SF23">
    <property type="entry name" value="MOXD1 HOMOLOG 1"/>
    <property type="match status" value="1"/>
</dbReference>
<dbReference type="GO" id="GO:0042420">
    <property type="term" value="P:dopamine catabolic process"/>
    <property type="evidence" value="ECO:0007669"/>
    <property type="project" value="TreeGrafter"/>
</dbReference>
<proteinExistence type="predicted"/>
<keyword evidence="4" id="KW-1185">Reference proteome</keyword>
<dbReference type="InterPro" id="IPR008977">
    <property type="entry name" value="PHM/PNGase_F_dom_sf"/>
</dbReference>
<dbReference type="GO" id="GO:0005507">
    <property type="term" value="F:copper ion binding"/>
    <property type="evidence" value="ECO:0007669"/>
    <property type="project" value="TreeGrafter"/>
</dbReference>
<dbReference type="EMBL" id="JAEAOA010000175">
    <property type="protein sequence ID" value="KAK3586466.1"/>
    <property type="molecule type" value="Genomic_DNA"/>
</dbReference>
<dbReference type="SUPFAM" id="SSF49742">
    <property type="entry name" value="PHM/PNGase F"/>
    <property type="match status" value="1"/>
</dbReference>
<dbReference type="GO" id="GO:0006589">
    <property type="term" value="P:octopamine biosynthetic process"/>
    <property type="evidence" value="ECO:0007669"/>
    <property type="project" value="TreeGrafter"/>
</dbReference>
<evidence type="ECO:0000313" key="3">
    <source>
        <dbReference type="EMBL" id="KAK3586466.1"/>
    </source>
</evidence>
<dbReference type="Proteomes" id="UP001195483">
    <property type="component" value="Unassembled WGS sequence"/>
</dbReference>
<dbReference type="GO" id="GO:0005615">
    <property type="term" value="C:extracellular space"/>
    <property type="evidence" value="ECO:0007669"/>
    <property type="project" value="TreeGrafter"/>
</dbReference>
<organism evidence="3 4">
    <name type="scientific">Potamilus streckersoni</name>
    <dbReference type="NCBI Taxonomy" id="2493646"/>
    <lineage>
        <taxon>Eukaryota</taxon>
        <taxon>Metazoa</taxon>
        <taxon>Spiralia</taxon>
        <taxon>Lophotrochozoa</taxon>
        <taxon>Mollusca</taxon>
        <taxon>Bivalvia</taxon>
        <taxon>Autobranchia</taxon>
        <taxon>Heteroconchia</taxon>
        <taxon>Palaeoheterodonta</taxon>
        <taxon>Unionida</taxon>
        <taxon>Unionoidea</taxon>
        <taxon>Unionidae</taxon>
        <taxon>Ambleminae</taxon>
        <taxon>Lampsilini</taxon>
        <taxon>Potamilus</taxon>
    </lineage>
</organism>
<reference evidence="3" key="3">
    <citation type="submission" date="2023-05" db="EMBL/GenBank/DDBJ databases">
        <authorList>
            <person name="Smith C.H."/>
        </authorList>
    </citation>
    <scope>NUCLEOTIDE SEQUENCE</scope>
    <source>
        <strain evidence="3">CHS0354</strain>
        <tissue evidence="3">Mantle</tissue>
    </source>
</reference>
<name>A0AAE0S6Y7_9BIVA</name>
<dbReference type="InterPro" id="IPR000945">
    <property type="entry name" value="DBH-like"/>
</dbReference>
<feature type="domain" description="Copper type II ascorbate-dependent monooxygenase C-terminal" evidence="2">
    <location>
        <begin position="18"/>
        <end position="116"/>
    </location>
</feature>
<gene>
    <name evidence="3" type="ORF">CHS0354_001851</name>
</gene>
<sequence length="119" mass="13555">MIDDSGIRITLTKNLRPKEADIMVLGHVENWSQITPPFESAFLTRGYCPSQCIDHALGNLTEIKVFGILQHAHLLGRAITTRHFQNGTELLPLATDPNYDFNFQEIRLLRNEITIQHVC</sequence>
<accession>A0AAE0S6Y7</accession>
<dbReference type="GO" id="GO:0030667">
    <property type="term" value="C:secretory granule membrane"/>
    <property type="evidence" value="ECO:0007669"/>
    <property type="project" value="TreeGrafter"/>
</dbReference>
<dbReference type="InterPro" id="IPR024548">
    <property type="entry name" value="Cu2_monoox_C"/>
</dbReference>
<dbReference type="InterPro" id="IPR014784">
    <property type="entry name" value="Cu2_ascorb_mOase-like_C"/>
</dbReference>
<reference evidence="3" key="1">
    <citation type="journal article" date="2021" name="Genome Biol. Evol.">
        <title>A High-Quality Reference Genome for a Parasitic Bivalve with Doubly Uniparental Inheritance (Bivalvia: Unionida).</title>
        <authorList>
            <person name="Smith C.H."/>
        </authorList>
    </citation>
    <scope>NUCLEOTIDE SEQUENCE</scope>
    <source>
        <strain evidence="3">CHS0354</strain>
    </source>
</reference>
<protein>
    <recommendedName>
        <fullName evidence="2">Copper type II ascorbate-dependent monooxygenase C-terminal domain-containing protein</fullName>
    </recommendedName>
</protein>
<keyword evidence="1" id="KW-1015">Disulfide bond</keyword>
<comment type="caution">
    <text evidence="3">The sequence shown here is derived from an EMBL/GenBank/DDBJ whole genome shotgun (WGS) entry which is preliminary data.</text>
</comment>
<reference evidence="3" key="2">
    <citation type="journal article" date="2021" name="Genome Biol. Evol.">
        <title>Developing a high-quality reference genome for a parasitic bivalve with doubly uniparental inheritance (Bivalvia: Unionida).</title>
        <authorList>
            <person name="Smith C.H."/>
        </authorList>
    </citation>
    <scope>NUCLEOTIDE SEQUENCE</scope>
    <source>
        <strain evidence="3">CHS0354</strain>
        <tissue evidence="3">Mantle</tissue>
    </source>
</reference>
<evidence type="ECO:0000259" key="2">
    <source>
        <dbReference type="Pfam" id="PF03712"/>
    </source>
</evidence>
<dbReference type="Gene3D" id="2.60.120.230">
    <property type="match status" value="1"/>
</dbReference>
<evidence type="ECO:0000256" key="1">
    <source>
        <dbReference type="ARBA" id="ARBA00023157"/>
    </source>
</evidence>
<evidence type="ECO:0000313" key="4">
    <source>
        <dbReference type="Proteomes" id="UP001195483"/>
    </source>
</evidence>
<dbReference type="AlphaFoldDB" id="A0AAE0S6Y7"/>
<dbReference type="GO" id="GO:0004500">
    <property type="term" value="F:dopamine beta-monooxygenase activity"/>
    <property type="evidence" value="ECO:0007669"/>
    <property type="project" value="InterPro"/>
</dbReference>
<dbReference type="Pfam" id="PF03712">
    <property type="entry name" value="Cu2_monoox_C"/>
    <property type="match status" value="1"/>
</dbReference>